<keyword evidence="7" id="KW-0539">Nucleus</keyword>
<accession>A0A1E1WGE7</accession>
<organism evidence="13">
    <name type="scientific">Pectinophora gossypiella</name>
    <name type="common">Cotton pink bollworm</name>
    <name type="synonym">Depressaria gossypiella</name>
    <dbReference type="NCBI Taxonomy" id="13191"/>
    <lineage>
        <taxon>Eukaryota</taxon>
        <taxon>Metazoa</taxon>
        <taxon>Ecdysozoa</taxon>
        <taxon>Arthropoda</taxon>
        <taxon>Hexapoda</taxon>
        <taxon>Insecta</taxon>
        <taxon>Pterygota</taxon>
        <taxon>Neoptera</taxon>
        <taxon>Endopterygota</taxon>
        <taxon>Lepidoptera</taxon>
        <taxon>Glossata</taxon>
        <taxon>Ditrysia</taxon>
        <taxon>Gelechioidea</taxon>
        <taxon>Gelechiidae</taxon>
        <taxon>Apatetrinae</taxon>
        <taxon>Pectinophora</taxon>
    </lineage>
</organism>
<evidence type="ECO:0000256" key="4">
    <source>
        <dbReference type="ARBA" id="ARBA00022771"/>
    </source>
</evidence>
<dbReference type="GO" id="GO:0006357">
    <property type="term" value="P:regulation of transcription by RNA polymerase II"/>
    <property type="evidence" value="ECO:0007669"/>
    <property type="project" value="TreeGrafter"/>
</dbReference>
<feature type="domain" description="C2H2-type" evidence="11">
    <location>
        <begin position="249"/>
        <end position="277"/>
    </location>
</feature>
<proteinExistence type="predicted"/>
<dbReference type="SUPFAM" id="SSF57667">
    <property type="entry name" value="beta-beta-alpha zinc fingers"/>
    <property type="match status" value="6"/>
</dbReference>
<feature type="domain" description="C2H2-type" evidence="11">
    <location>
        <begin position="510"/>
        <end position="538"/>
    </location>
</feature>
<keyword evidence="2 9" id="KW-0479">Metal-binding</keyword>
<evidence type="ECO:0000256" key="10">
    <source>
        <dbReference type="SAM" id="MobiDB-lite"/>
    </source>
</evidence>
<dbReference type="GO" id="GO:0000978">
    <property type="term" value="F:RNA polymerase II cis-regulatory region sequence-specific DNA binding"/>
    <property type="evidence" value="ECO:0007669"/>
    <property type="project" value="TreeGrafter"/>
</dbReference>
<feature type="domain" description="C2H2-type" evidence="11">
    <location>
        <begin position="596"/>
        <end position="619"/>
    </location>
</feature>
<dbReference type="PROSITE" id="PS50157">
    <property type="entry name" value="ZINC_FINGER_C2H2_2"/>
    <property type="match status" value="12"/>
</dbReference>
<sequence>TKHHKRLIFTCYFYTVFHNNYQSKMSEIWNLGALCRCCHADGTFKGLELPYMFQNKVEVYATILLETFGISVTPPPFEASYTICDDCIERLRDAKLFKDQVLDCDQKFLEYCRNEQQANMASCIKVEMDDYSLINEPVDDKSTIHITYEGPAIKNDNYDDDFHDHDTTENIKEKEEEEEKPKKTKEEEVTDNTPKIKPALKKRLPAKRKLKTEDSTSAKTTKTNKPNSSKKQKTAYLEVQLKTEKGVTYSCKLCGGTYSSTEDLKQHAKESHLNLRIKCDHCTKTFGNKYSLKKHLKLSATIDKHKWKCNYCDMRFTSKPSLSCHENTQHTKKERFICDLCKKDFYNKSSLRRHLRWHSGTSKAFVCDICGLQVGDSANLRIHVMTVHEKIRRFRCNVCEKAYSTNKSLKVHVASHTGEYPLVCDKCPKKFLYENTLRRHKMMHENNASHKRIYKCMVCPATFHIRGRFKAHVMKHSGFLPYKCHLCPKDFSCKYSLNRHIIQHSGIKRFHCEVCQAGFVQKAALGRHVKRVHDPTKGLRVKVKCDLCKQNVHDLEKHKQRHFERPHMCQQCKRSYPSTSSLNRHIRNEHLGHRAHPCDQCTKAYTRPDALRRHKEKKHKLIPKTEQNYDESLNVFTIENKQINVTSEPSCSPAHTSNKSQIKSNILY</sequence>
<feature type="domain" description="C2H2-type" evidence="11">
    <location>
        <begin position="394"/>
        <end position="421"/>
    </location>
</feature>
<feature type="region of interest" description="Disordered" evidence="10">
    <location>
        <begin position="647"/>
        <end position="668"/>
    </location>
</feature>
<dbReference type="GO" id="GO:0003700">
    <property type="term" value="F:DNA-binding transcription factor activity"/>
    <property type="evidence" value="ECO:0007669"/>
    <property type="project" value="TreeGrafter"/>
</dbReference>
<dbReference type="EMBL" id="GDQN01005067">
    <property type="protein sequence ID" value="JAT85987.1"/>
    <property type="molecule type" value="Transcribed_RNA"/>
</dbReference>
<dbReference type="SMART" id="SM00868">
    <property type="entry name" value="zf-AD"/>
    <property type="match status" value="2"/>
</dbReference>
<dbReference type="InterPro" id="IPR012934">
    <property type="entry name" value="Znf_AD"/>
</dbReference>
<dbReference type="InterPro" id="IPR013087">
    <property type="entry name" value="Znf_C2H2_type"/>
</dbReference>
<dbReference type="Gene3D" id="3.30.160.60">
    <property type="entry name" value="Classic Zinc Finger"/>
    <property type="match status" value="8"/>
</dbReference>
<evidence type="ECO:0000256" key="8">
    <source>
        <dbReference type="PROSITE-ProRule" id="PRU00042"/>
    </source>
</evidence>
<dbReference type="OrthoDB" id="4748970at2759"/>
<dbReference type="GO" id="GO:0008270">
    <property type="term" value="F:zinc ion binding"/>
    <property type="evidence" value="ECO:0007669"/>
    <property type="project" value="UniProtKB-UniRule"/>
</dbReference>
<feature type="domain" description="C2H2-type" evidence="11">
    <location>
        <begin position="567"/>
        <end position="595"/>
    </location>
</feature>
<keyword evidence="5 9" id="KW-0862">Zinc</keyword>
<feature type="domain" description="C2H2-type" evidence="11">
    <location>
        <begin position="422"/>
        <end position="449"/>
    </location>
</feature>
<dbReference type="InterPro" id="IPR036236">
    <property type="entry name" value="Znf_C2H2_sf"/>
</dbReference>
<evidence type="ECO:0000256" key="3">
    <source>
        <dbReference type="ARBA" id="ARBA00022737"/>
    </source>
</evidence>
<feature type="compositionally biased region" description="Basic residues" evidence="10">
    <location>
        <begin position="198"/>
        <end position="210"/>
    </location>
</feature>
<evidence type="ECO:0000256" key="2">
    <source>
        <dbReference type="ARBA" id="ARBA00022723"/>
    </source>
</evidence>
<dbReference type="Pfam" id="PF00096">
    <property type="entry name" value="zf-C2H2"/>
    <property type="match status" value="5"/>
</dbReference>
<dbReference type="GO" id="GO:0005634">
    <property type="term" value="C:nucleus"/>
    <property type="evidence" value="ECO:0007669"/>
    <property type="project" value="UniProtKB-SubCell"/>
</dbReference>
<evidence type="ECO:0000259" key="11">
    <source>
        <dbReference type="PROSITE" id="PS50157"/>
    </source>
</evidence>
<dbReference type="SMART" id="SM00355">
    <property type="entry name" value="ZnF_C2H2"/>
    <property type="match status" value="13"/>
</dbReference>
<dbReference type="PROSITE" id="PS00028">
    <property type="entry name" value="ZINC_FINGER_C2H2_1"/>
    <property type="match status" value="11"/>
</dbReference>
<feature type="binding site" evidence="9">
    <location>
        <position position="35"/>
    </location>
    <ligand>
        <name>Zn(2+)</name>
        <dbReference type="ChEBI" id="CHEBI:29105"/>
    </ligand>
</feature>
<dbReference type="PROSITE" id="PS51915">
    <property type="entry name" value="ZAD"/>
    <property type="match status" value="1"/>
</dbReference>
<evidence type="ECO:0000259" key="12">
    <source>
        <dbReference type="PROSITE" id="PS51915"/>
    </source>
</evidence>
<dbReference type="AlphaFoldDB" id="A0A1E1WGE7"/>
<feature type="domain" description="C2H2-type" evidence="11">
    <location>
        <begin position="365"/>
        <end position="393"/>
    </location>
</feature>
<feature type="domain" description="ZAD" evidence="12">
    <location>
        <begin position="33"/>
        <end position="111"/>
    </location>
</feature>
<evidence type="ECO:0000256" key="9">
    <source>
        <dbReference type="PROSITE-ProRule" id="PRU01263"/>
    </source>
</evidence>
<feature type="binding site" evidence="9">
    <location>
        <position position="84"/>
    </location>
    <ligand>
        <name>Zn(2+)</name>
        <dbReference type="ChEBI" id="CHEBI:29105"/>
    </ligand>
</feature>
<evidence type="ECO:0000313" key="13">
    <source>
        <dbReference type="EMBL" id="JAT85987.1"/>
    </source>
</evidence>
<keyword evidence="4 8" id="KW-0863">Zinc-finger</keyword>
<feature type="domain" description="C2H2-type" evidence="11">
    <location>
        <begin position="336"/>
        <end position="363"/>
    </location>
</feature>
<feature type="binding site" evidence="9">
    <location>
        <position position="87"/>
    </location>
    <ligand>
        <name>Zn(2+)</name>
        <dbReference type="ChEBI" id="CHEBI:29105"/>
    </ligand>
</feature>
<evidence type="ECO:0000256" key="6">
    <source>
        <dbReference type="ARBA" id="ARBA00023125"/>
    </source>
</evidence>
<dbReference type="Pfam" id="PF13894">
    <property type="entry name" value="zf-C2H2_4"/>
    <property type="match status" value="1"/>
</dbReference>
<feature type="binding site" evidence="9">
    <location>
        <position position="38"/>
    </location>
    <ligand>
        <name>Zn(2+)</name>
        <dbReference type="ChEBI" id="CHEBI:29105"/>
    </ligand>
</feature>
<feature type="compositionally biased region" description="Basic and acidic residues" evidence="10">
    <location>
        <begin position="156"/>
        <end position="187"/>
    </location>
</feature>
<dbReference type="PANTHER" id="PTHR24404">
    <property type="entry name" value="ZINC FINGER PROTEIN"/>
    <property type="match status" value="1"/>
</dbReference>
<dbReference type="PANTHER" id="PTHR24404:SF114">
    <property type="entry name" value="KLUMPFUSS, ISOFORM B-RELATED"/>
    <property type="match status" value="1"/>
</dbReference>
<evidence type="ECO:0008006" key="14">
    <source>
        <dbReference type="Google" id="ProtNLM"/>
    </source>
</evidence>
<gene>
    <name evidence="13" type="ORF">g.7897</name>
</gene>
<feature type="non-terminal residue" evidence="13">
    <location>
        <position position="1"/>
    </location>
</feature>
<protein>
    <recommendedName>
        <fullName evidence="14">Protein krueppel</fullName>
    </recommendedName>
</protein>
<evidence type="ECO:0000256" key="5">
    <source>
        <dbReference type="ARBA" id="ARBA00022833"/>
    </source>
</evidence>
<feature type="domain" description="C2H2-type" evidence="11">
    <location>
        <begin position="454"/>
        <end position="481"/>
    </location>
</feature>
<name>A0A1E1WGE7_PECGO</name>
<keyword evidence="6" id="KW-0238">DNA-binding</keyword>
<comment type="subcellular location">
    <subcellularLocation>
        <location evidence="1">Nucleus</location>
    </subcellularLocation>
</comment>
<evidence type="ECO:0000256" key="7">
    <source>
        <dbReference type="ARBA" id="ARBA00023242"/>
    </source>
</evidence>
<feature type="domain" description="C2H2-type" evidence="11">
    <location>
        <begin position="482"/>
        <end position="509"/>
    </location>
</feature>
<feature type="compositionally biased region" description="Low complexity" evidence="10">
    <location>
        <begin position="217"/>
        <end position="227"/>
    </location>
</feature>
<dbReference type="InterPro" id="IPR050589">
    <property type="entry name" value="Ikaros_C2H2-ZF"/>
</dbReference>
<keyword evidence="3" id="KW-0677">Repeat</keyword>
<feature type="region of interest" description="Disordered" evidence="10">
    <location>
        <begin position="155"/>
        <end position="234"/>
    </location>
</feature>
<feature type="domain" description="C2H2-type" evidence="11">
    <location>
        <begin position="307"/>
        <end position="335"/>
    </location>
</feature>
<reference evidence="13" key="1">
    <citation type="submission" date="2015-09" db="EMBL/GenBank/DDBJ databases">
        <title>De novo assembly of Pectinophora gossypiella (Pink Bollworm) gut transcriptome.</title>
        <authorList>
            <person name="Tassone E.E."/>
        </authorList>
    </citation>
    <scope>NUCLEOTIDE SEQUENCE</scope>
</reference>
<feature type="domain" description="C2H2-type" evidence="11">
    <location>
        <begin position="277"/>
        <end position="305"/>
    </location>
</feature>
<evidence type="ECO:0000256" key="1">
    <source>
        <dbReference type="ARBA" id="ARBA00004123"/>
    </source>
</evidence>